<keyword evidence="3" id="KW-1185">Reference proteome</keyword>
<dbReference type="PROSITE" id="PS50146">
    <property type="entry name" value="DAGK"/>
    <property type="match status" value="1"/>
</dbReference>
<dbReference type="EMBL" id="QJNU01000924">
    <property type="protein sequence ID" value="RYO82812.1"/>
    <property type="molecule type" value="Genomic_DNA"/>
</dbReference>
<dbReference type="PANTHER" id="PTHR12358:SF108">
    <property type="entry name" value="DAGKC DOMAIN-CONTAINING PROTEIN"/>
    <property type="match status" value="1"/>
</dbReference>
<sequence>MTATCMESNIGSIKTEEVVFIRKRIESSGGYDVFSLQEFVEDGRRPFALTRAQVADVAPDVLKGLLVEQIPEYLRGGPSRKVHVLVSTGAGTGRALAFYEAALQPLLDTLGFASSEGGHGPSAQAESDNRGNRYDLVITKDAQSIGQFAQDLNEGGPEQEAIEMDHTVILLSGDGGIVELLNGKARTDSGSRTQIRTPLVAVLPLGTGNALFNSLHKPVKPVGGPTAPSGLVQGLRTLLTGAAAPLPSFEVAFSRGSRLITYTSADGEEADKVKQRADAVSHLRGAIVASYGFHSQVVWESDTPAYRAHGAKRFGMVAQELLRESHAYSAEVEITRPGEERKRVERDGHAYVLATLVSNLEETFTISPASRPLDGRLRLVHFGDVGGERTMDIMMRAYDGGRHVDMRWAGEGGGGPEERVGYDEIAEVRLTTLERDPRWRKVCVDGTIVEIPQGGSMTVTVEEEAHLRILVDRLIVS</sequence>
<dbReference type="GO" id="GO:0005737">
    <property type="term" value="C:cytoplasm"/>
    <property type="evidence" value="ECO:0007669"/>
    <property type="project" value="TreeGrafter"/>
</dbReference>
<dbReference type="Gene3D" id="2.60.200.40">
    <property type="match status" value="1"/>
</dbReference>
<dbReference type="GO" id="GO:0001727">
    <property type="term" value="F:lipid kinase activity"/>
    <property type="evidence" value="ECO:0007669"/>
    <property type="project" value="TreeGrafter"/>
</dbReference>
<dbReference type="OrthoDB" id="3853857at2759"/>
<dbReference type="PANTHER" id="PTHR12358">
    <property type="entry name" value="SPHINGOSINE KINASE"/>
    <property type="match status" value="1"/>
</dbReference>
<dbReference type="GO" id="GO:0046512">
    <property type="term" value="P:sphingosine biosynthetic process"/>
    <property type="evidence" value="ECO:0007669"/>
    <property type="project" value="TreeGrafter"/>
</dbReference>
<gene>
    <name evidence="2" type="ORF">DL764_009551</name>
</gene>
<reference evidence="2 3" key="1">
    <citation type="submission" date="2018-06" db="EMBL/GenBank/DDBJ databases">
        <title>Complete Genomes of Monosporascus.</title>
        <authorList>
            <person name="Robinson A.J."/>
            <person name="Natvig D.O."/>
        </authorList>
    </citation>
    <scope>NUCLEOTIDE SEQUENCE [LARGE SCALE GENOMIC DNA]</scope>
    <source>
        <strain evidence="2 3">CBS 110550</strain>
    </source>
</reference>
<dbReference type="Gene3D" id="3.40.50.10330">
    <property type="entry name" value="Probable inorganic polyphosphate/atp-NAD kinase, domain 1"/>
    <property type="match status" value="1"/>
</dbReference>
<dbReference type="SUPFAM" id="SSF111331">
    <property type="entry name" value="NAD kinase/diacylglycerol kinase-like"/>
    <property type="match status" value="1"/>
</dbReference>
<proteinExistence type="predicted"/>
<name>A0A4Q4SUP0_9PEZI</name>
<dbReference type="InterPro" id="IPR001206">
    <property type="entry name" value="Diacylglycerol_kinase_cat_dom"/>
</dbReference>
<protein>
    <recommendedName>
        <fullName evidence="1">DAGKc domain-containing protein</fullName>
    </recommendedName>
</protein>
<dbReference type="Pfam" id="PF00781">
    <property type="entry name" value="DAGK_cat"/>
    <property type="match status" value="1"/>
</dbReference>
<dbReference type="InterPro" id="IPR017438">
    <property type="entry name" value="ATP-NAD_kinase_N"/>
</dbReference>
<dbReference type="GO" id="GO:0016020">
    <property type="term" value="C:membrane"/>
    <property type="evidence" value="ECO:0007669"/>
    <property type="project" value="TreeGrafter"/>
</dbReference>
<dbReference type="AlphaFoldDB" id="A0A4Q4SUP0"/>
<dbReference type="STRING" id="155417.A0A4Q4SUP0"/>
<comment type="caution">
    <text evidence="2">The sequence shown here is derived from an EMBL/GenBank/DDBJ whole genome shotgun (WGS) entry which is preliminary data.</text>
</comment>
<feature type="domain" description="DAGKc" evidence="1">
    <location>
        <begin position="77"/>
        <end position="221"/>
    </location>
</feature>
<evidence type="ECO:0000313" key="3">
    <source>
        <dbReference type="Proteomes" id="UP000293360"/>
    </source>
</evidence>
<evidence type="ECO:0000259" key="1">
    <source>
        <dbReference type="PROSITE" id="PS50146"/>
    </source>
</evidence>
<evidence type="ECO:0000313" key="2">
    <source>
        <dbReference type="EMBL" id="RYO82812.1"/>
    </source>
</evidence>
<organism evidence="2 3">
    <name type="scientific">Monosporascus ibericus</name>
    <dbReference type="NCBI Taxonomy" id="155417"/>
    <lineage>
        <taxon>Eukaryota</taxon>
        <taxon>Fungi</taxon>
        <taxon>Dikarya</taxon>
        <taxon>Ascomycota</taxon>
        <taxon>Pezizomycotina</taxon>
        <taxon>Sordariomycetes</taxon>
        <taxon>Xylariomycetidae</taxon>
        <taxon>Xylariales</taxon>
        <taxon>Xylariales incertae sedis</taxon>
        <taxon>Monosporascus</taxon>
    </lineage>
</organism>
<accession>A0A4Q4SUP0</accession>
<dbReference type="InterPro" id="IPR016064">
    <property type="entry name" value="NAD/diacylglycerol_kinase_sf"/>
</dbReference>
<dbReference type="InterPro" id="IPR050187">
    <property type="entry name" value="Lipid_Phosphate_FormReg"/>
</dbReference>
<dbReference type="Proteomes" id="UP000293360">
    <property type="component" value="Unassembled WGS sequence"/>
</dbReference>